<evidence type="ECO:0000256" key="3">
    <source>
        <dbReference type="PROSITE-ProRule" id="PRU10007"/>
    </source>
</evidence>
<accession>A0A5J5I7H8</accession>
<dbReference type="InterPro" id="IPR016163">
    <property type="entry name" value="Ald_DH_C"/>
</dbReference>
<dbReference type="InterPro" id="IPR015590">
    <property type="entry name" value="Aldehyde_DH_dom"/>
</dbReference>
<dbReference type="EMBL" id="VYKL01000004">
    <property type="protein sequence ID" value="KAA9031666.1"/>
    <property type="molecule type" value="Genomic_DNA"/>
</dbReference>
<dbReference type="InterPro" id="IPR016162">
    <property type="entry name" value="Ald_DH_N"/>
</dbReference>
<proteinExistence type="inferred from homology"/>
<name>A0A5J5I7H8_9BACI</name>
<dbReference type="Pfam" id="PF00171">
    <property type="entry name" value="Aldedh"/>
    <property type="match status" value="1"/>
</dbReference>
<dbReference type="InterPro" id="IPR016161">
    <property type="entry name" value="Ald_DH/histidinol_DH"/>
</dbReference>
<feature type="domain" description="Aldehyde dehydrogenase" evidence="5">
    <location>
        <begin position="16"/>
        <end position="470"/>
    </location>
</feature>
<comment type="caution">
    <text evidence="6">The sequence shown here is derived from an EMBL/GenBank/DDBJ whole genome shotgun (WGS) entry which is preliminary data.</text>
</comment>
<dbReference type="RefSeq" id="WP_150438131.1">
    <property type="nucleotide sequence ID" value="NZ_VYKL01000004.1"/>
</dbReference>
<gene>
    <name evidence="6" type="ORF">F4V44_01075</name>
</gene>
<evidence type="ECO:0000256" key="4">
    <source>
        <dbReference type="RuleBase" id="RU003345"/>
    </source>
</evidence>
<reference evidence="6 7" key="1">
    <citation type="submission" date="2019-09" db="EMBL/GenBank/DDBJ databases">
        <title>Whole genome sequences of isolates from the Mars Exploration Rovers.</title>
        <authorList>
            <person name="Seuylemezian A."/>
            <person name="Vaishampayan P."/>
        </authorList>
    </citation>
    <scope>NUCLEOTIDE SEQUENCE [LARGE SCALE GENOMIC DNA]</scope>
    <source>
        <strain evidence="6 7">MER_TA_151</strain>
    </source>
</reference>
<evidence type="ECO:0000313" key="6">
    <source>
        <dbReference type="EMBL" id="KAA9031666.1"/>
    </source>
</evidence>
<evidence type="ECO:0000256" key="2">
    <source>
        <dbReference type="ARBA" id="ARBA00023002"/>
    </source>
</evidence>
<protein>
    <submittedName>
        <fullName evidence="6">Aldehyde dehydrogenase family protein</fullName>
    </submittedName>
</protein>
<dbReference type="Gene3D" id="3.40.605.10">
    <property type="entry name" value="Aldehyde Dehydrogenase, Chain A, domain 1"/>
    <property type="match status" value="1"/>
</dbReference>
<dbReference type="SUPFAM" id="SSF53720">
    <property type="entry name" value="ALDH-like"/>
    <property type="match status" value="1"/>
</dbReference>
<feature type="active site" evidence="3">
    <location>
        <position position="243"/>
    </location>
</feature>
<organism evidence="6 7">
    <name type="scientific">Niallia endozanthoxylica</name>
    <dbReference type="NCBI Taxonomy" id="2036016"/>
    <lineage>
        <taxon>Bacteria</taxon>
        <taxon>Bacillati</taxon>
        <taxon>Bacillota</taxon>
        <taxon>Bacilli</taxon>
        <taxon>Bacillales</taxon>
        <taxon>Bacillaceae</taxon>
        <taxon>Niallia</taxon>
    </lineage>
</organism>
<dbReference type="PROSITE" id="PS00687">
    <property type="entry name" value="ALDEHYDE_DEHYDR_GLU"/>
    <property type="match status" value="1"/>
</dbReference>
<dbReference type="AlphaFoldDB" id="A0A5J5I7H8"/>
<evidence type="ECO:0000256" key="1">
    <source>
        <dbReference type="ARBA" id="ARBA00009986"/>
    </source>
</evidence>
<evidence type="ECO:0000259" key="5">
    <source>
        <dbReference type="Pfam" id="PF00171"/>
    </source>
</evidence>
<sequence>MKVNLFINNEDVTTEHYTEVRDPGKLNEAVGYIANGDASHIDRAVQAAHRAFQSWRQNSLEERISILLKSAEEIEKNALSIASVTAKENGILLSRTVDEVKLGLMDMRNMIELAPSAFQQKIVEDESGWVSVVKRPMGVIACIVPWNAPIILTLQKITPILLAGNTIVVKPSPTASMGVVTLLKTMAGLFPPGVINVVLGGGDVGSALTSHPLVRKISFTGGGGTAVAIMKSAAETLKGVHFELGGNDPAIVLDDADLNEVVPKVVEGAFRRTGQFCFAIKRVYIPYAMYDEFYERACKLADSYKIGHQLNEEATMGPINNQLQYQRISELIERLEQSGANLVKLGKVLEPENWDNGYYLQPVIVRDVDPNAEIVTCEQFGPVLPLIPYHTEEEVIDMANNSEFGLGSSVWSSDFDRALGVANQIEAGMTFINGHGQTPLGSKYIPFGGIKQSGIGREKSIEVFDEFIEYHGTNFHKGK</sequence>
<dbReference type="InterPro" id="IPR029510">
    <property type="entry name" value="Ald_DH_CS_GLU"/>
</dbReference>
<dbReference type="Gene3D" id="3.40.309.10">
    <property type="entry name" value="Aldehyde Dehydrogenase, Chain A, domain 2"/>
    <property type="match status" value="1"/>
</dbReference>
<keyword evidence="7" id="KW-1185">Reference proteome</keyword>
<dbReference type="OrthoDB" id="9762913at2"/>
<dbReference type="FunFam" id="3.40.309.10:FF:000009">
    <property type="entry name" value="Aldehyde dehydrogenase A"/>
    <property type="match status" value="1"/>
</dbReference>
<dbReference type="GO" id="GO:0016620">
    <property type="term" value="F:oxidoreductase activity, acting on the aldehyde or oxo group of donors, NAD or NADP as acceptor"/>
    <property type="evidence" value="ECO:0007669"/>
    <property type="project" value="InterPro"/>
</dbReference>
<dbReference type="PANTHER" id="PTHR11699">
    <property type="entry name" value="ALDEHYDE DEHYDROGENASE-RELATED"/>
    <property type="match status" value="1"/>
</dbReference>
<comment type="similarity">
    <text evidence="1 4">Belongs to the aldehyde dehydrogenase family.</text>
</comment>
<dbReference type="Proteomes" id="UP000326671">
    <property type="component" value="Unassembled WGS sequence"/>
</dbReference>
<keyword evidence="2 4" id="KW-0560">Oxidoreductase</keyword>
<evidence type="ECO:0000313" key="7">
    <source>
        <dbReference type="Proteomes" id="UP000326671"/>
    </source>
</evidence>